<evidence type="ECO:0000313" key="6">
    <source>
        <dbReference type="Proteomes" id="UP000732193"/>
    </source>
</evidence>
<name>A0AAE3B8N3_9RHOB</name>
<dbReference type="InterPro" id="IPR032823">
    <property type="entry name" value="BCA_ABC_TP_C"/>
</dbReference>
<dbReference type="AlphaFoldDB" id="A0AAE3B8N3"/>
<keyword evidence="1" id="KW-0813">Transport</keyword>
<dbReference type="PANTHER" id="PTHR45772:SF9">
    <property type="entry name" value="CONSERVED COMPONENT OF ABC TRANSPORTER FOR NATURAL AMINO ACIDS"/>
    <property type="match status" value="1"/>
</dbReference>
<organism evidence="5 6">
    <name type="scientific">Sulfitobacter geojensis</name>
    <dbReference type="NCBI Taxonomy" id="1342299"/>
    <lineage>
        <taxon>Bacteria</taxon>
        <taxon>Pseudomonadati</taxon>
        <taxon>Pseudomonadota</taxon>
        <taxon>Alphaproteobacteria</taxon>
        <taxon>Rhodobacterales</taxon>
        <taxon>Roseobacteraceae</taxon>
        <taxon>Sulfitobacter</taxon>
    </lineage>
</organism>
<gene>
    <name evidence="5" type="ORF">JQV55_20130</name>
</gene>
<feature type="domain" description="ABC transporter" evidence="4">
    <location>
        <begin position="9"/>
        <end position="242"/>
    </location>
</feature>
<evidence type="ECO:0000259" key="4">
    <source>
        <dbReference type="PROSITE" id="PS50893"/>
    </source>
</evidence>
<dbReference type="InterPro" id="IPR003439">
    <property type="entry name" value="ABC_transporter-like_ATP-bd"/>
</dbReference>
<evidence type="ECO:0000256" key="1">
    <source>
        <dbReference type="ARBA" id="ARBA00022448"/>
    </source>
</evidence>
<dbReference type="GO" id="GO:0016887">
    <property type="term" value="F:ATP hydrolysis activity"/>
    <property type="evidence" value="ECO:0007669"/>
    <property type="project" value="InterPro"/>
</dbReference>
<keyword evidence="3 5" id="KW-0067">ATP-binding</keyword>
<reference evidence="5 6" key="1">
    <citation type="submission" date="2021-01" db="EMBL/GenBank/DDBJ databases">
        <title>Diatom-associated Roseobacters Show Island Model of Population Structure.</title>
        <authorList>
            <person name="Qu L."/>
            <person name="Feng X."/>
            <person name="Chen Y."/>
            <person name="Li L."/>
            <person name="Wang X."/>
            <person name="Hu Z."/>
            <person name="Wang H."/>
            <person name="Luo H."/>
        </authorList>
    </citation>
    <scope>NUCLEOTIDE SEQUENCE [LARGE SCALE GENOMIC DNA]</scope>
    <source>
        <strain evidence="5 6">TR60-84</strain>
    </source>
</reference>
<dbReference type="CDD" id="cd03219">
    <property type="entry name" value="ABC_Mj1267_LivG_branched"/>
    <property type="match status" value="1"/>
</dbReference>
<keyword evidence="6" id="KW-1185">Reference proteome</keyword>
<dbReference type="GO" id="GO:0005524">
    <property type="term" value="F:ATP binding"/>
    <property type="evidence" value="ECO:0007669"/>
    <property type="project" value="UniProtKB-KW"/>
</dbReference>
<dbReference type="InterPro" id="IPR003593">
    <property type="entry name" value="AAA+_ATPase"/>
</dbReference>
<proteinExistence type="predicted"/>
<evidence type="ECO:0000256" key="3">
    <source>
        <dbReference type="ARBA" id="ARBA00022840"/>
    </source>
</evidence>
<dbReference type="InterPro" id="IPR051120">
    <property type="entry name" value="ABC_AA/LPS_Transport"/>
</dbReference>
<dbReference type="RefSeq" id="WP_203243609.1">
    <property type="nucleotide sequence ID" value="NZ_JAFBRH010000010.1"/>
</dbReference>
<dbReference type="GO" id="GO:0005886">
    <property type="term" value="C:plasma membrane"/>
    <property type="evidence" value="ECO:0007669"/>
    <property type="project" value="TreeGrafter"/>
</dbReference>
<comment type="caution">
    <text evidence="5">The sequence shown here is derived from an EMBL/GenBank/DDBJ whole genome shotgun (WGS) entry which is preliminary data.</text>
</comment>
<protein>
    <submittedName>
        <fullName evidence="5">ABC transporter ATP-binding protein</fullName>
    </submittedName>
</protein>
<dbReference type="EMBL" id="JAFBRM010000011">
    <property type="protein sequence ID" value="MBM1715890.1"/>
    <property type="molecule type" value="Genomic_DNA"/>
</dbReference>
<sequence>MTADTADILKVEGLTKTFGGLSANEDVSFSAPRGAICGLIGPNGAGKSTLFKALLGVHKPDRGRIIFDGIDITDISQQKRCRLGLCCTFQISESFSELSILEAVMVGAYSRTSSRAKARTDALVAIGEVGLTDLAHLRYSELNVFQRKKAELATALATNPKLLLLDELFAGCSLHEIAELIDLIGALNQRLGTTFIIVEHVLHVIMSLCSKVIVLESGRILEIGTPAEISTSPVVLAAYLGEDYDVDEHQKFGR</sequence>
<dbReference type="Gene3D" id="3.40.50.300">
    <property type="entry name" value="P-loop containing nucleotide triphosphate hydrolases"/>
    <property type="match status" value="1"/>
</dbReference>
<dbReference type="Pfam" id="PF00005">
    <property type="entry name" value="ABC_tran"/>
    <property type="match status" value="1"/>
</dbReference>
<keyword evidence="2" id="KW-0547">Nucleotide-binding</keyword>
<accession>A0AAE3B8N3</accession>
<dbReference type="SUPFAM" id="SSF52540">
    <property type="entry name" value="P-loop containing nucleoside triphosphate hydrolases"/>
    <property type="match status" value="1"/>
</dbReference>
<dbReference type="InterPro" id="IPR027417">
    <property type="entry name" value="P-loop_NTPase"/>
</dbReference>
<dbReference type="Pfam" id="PF12399">
    <property type="entry name" value="BCA_ABC_TP_C"/>
    <property type="match status" value="1"/>
</dbReference>
<evidence type="ECO:0000313" key="5">
    <source>
        <dbReference type="EMBL" id="MBM1715890.1"/>
    </source>
</evidence>
<dbReference type="PROSITE" id="PS50893">
    <property type="entry name" value="ABC_TRANSPORTER_2"/>
    <property type="match status" value="1"/>
</dbReference>
<dbReference type="SMART" id="SM00382">
    <property type="entry name" value="AAA"/>
    <property type="match status" value="1"/>
</dbReference>
<dbReference type="Proteomes" id="UP000732193">
    <property type="component" value="Unassembled WGS sequence"/>
</dbReference>
<evidence type="ECO:0000256" key="2">
    <source>
        <dbReference type="ARBA" id="ARBA00022741"/>
    </source>
</evidence>
<dbReference type="PANTHER" id="PTHR45772">
    <property type="entry name" value="CONSERVED COMPONENT OF ABC TRANSPORTER FOR NATURAL AMINO ACIDS-RELATED"/>
    <property type="match status" value="1"/>
</dbReference>